<evidence type="ECO:0000256" key="1">
    <source>
        <dbReference type="ARBA" id="ARBA00007119"/>
    </source>
</evidence>
<name>A0ABM0M3U0_SACKO</name>
<keyword evidence="4" id="KW-1185">Reference proteome</keyword>
<evidence type="ECO:0000313" key="4">
    <source>
        <dbReference type="Proteomes" id="UP000694865"/>
    </source>
</evidence>
<comment type="similarity">
    <text evidence="1">Belongs to the indoleamine 2,3-dioxygenase family.</text>
</comment>
<dbReference type="InterPro" id="IPR000898">
    <property type="entry name" value="Indolamine_dOase"/>
</dbReference>
<evidence type="ECO:0000256" key="3">
    <source>
        <dbReference type="ARBA" id="ARBA00023004"/>
    </source>
</evidence>
<sequence length="181" mass="20502">MSSANENCHDKNARWDHAAFRRFGYEGLVYEGVSEEPIKVTGGSAAQSAFIYMYDEALGVKHDPEREAIIRRFQEYQCGDHREFVKAVSRGPSIRKFCEVMQNEALSEAYNCCLTALKDFRSYHIQVACRYITIQAHKNAKNNNENYPDQSNAGTGGTGFLPYLKSLRNNTSNSIIEKPDT</sequence>
<gene>
    <name evidence="5" type="primary">LOC102809941</name>
</gene>
<accession>A0ABM0M3U0</accession>
<evidence type="ECO:0000313" key="5">
    <source>
        <dbReference type="RefSeq" id="XP_006814681.1"/>
    </source>
</evidence>
<dbReference type="PANTHER" id="PTHR28657">
    <property type="entry name" value="INDOLEAMINE 2,3-DIOXYGENASE"/>
    <property type="match status" value="1"/>
</dbReference>
<dbReference type="Gene3D" id="1.20.58.480">
    <property type="match status" value="1"/>
</dbReference>
<keyword evidence="3" id="KW-0408">Iron</keyword>
<dbReference type="SUPFAM" id="SSF140959">
    <property type="entry name" value="Indolic compounds 2,3-dioxygenase-like"/>
    <property type="match status" value="1"/>
</dbReference>
<proteinExistence type="inferred from homology"/>
<dbReference type="PANTHER" id="PTHR28657:SF5">
    <property type="entry name" value="INDOLEAMINE 2,3-DIOXYGENASE"/>
    <property type="match status" value="1"/>
</dbReference>
<dbReference type="GeneID" id="102809941"/>
<evidence type="ECO:0000256" key="2">
    <source>
        <dbReference type="ARBA" id="ARBA00022723"/>
    </source>
</evidence>
<organism evidence="4 5">
    <name type="scientific">Saccoglossus kowalevskii</name>
    <name type="common">Acorn worm</name>
    <dbReference type="NCBI Taxonomy" id="10224"/>
    <lineage>
        <taxon>Eukaryota</taxon>
        <taxon>Metazoa</taxon>
        <taxon>Hemichordata</taxon>
        <taxon>Enteropneusta</taxon>
        <taxon>Harrimaniidae</taxon>
        <taxon>Saccoglossus</taxon>
    </lineage>
</organism>
<protein>
    <submittedName>
        <fullName evidence="5">Indoleamine 2,3-dioxygenase 2-like</fullName>
    </submittedName>
</protein>
<dbReference type="Pfam" id="PF01231">
    <property type="entry name" value="IDO"/>
    <property type="match status" value="1"/>
</dbReference>
<dbReference type="Proteomes" id="UP000694865">
    <property type="component" value="Unplaced"/>
</dbReference>
<dbReference type="InterPro" id="IPR037217">
    <property type="entry name" value="Trp/Indoleamine_2_3_dOase-like"/>
</dbReference>
<dbReference type="RefSeq" id="XP_006814681.1">
    <property type="nucleotide sequence ID" value="XM_006814618.1"/>
</dbReference>
<keyword evidence="2" id="KW-0479">Metal-binding</keyword>
<reference evidence="5" key="1">
    <citation type="submission" date="2025-08" db="UniProtKB">
        <authorList>
            <consortium name="RefSeq"/>
        </authorList>
    </citation>
    <scope>IDENTIFICATION</scope>
    <source>
        <tissue evidence="5">Testes</tissue>
    </source>
</reference>